<comment type="caution">
    <text evidence="1">The sequence shown here is derived from an EMBL/GenBank/DDBJ whole genome shotgun (WGS) entry which is preliminary data.</text>
</comment>
<reference evidence="1 2" key="1">
    <citation type="submission" date="2015-10" db="EMBL/GenBank/DDBJ databases">
        <title>Genome sequencing of Penicillium freii.</title>
        <authorList>
            <person name="Nguyen H.D."/>
            <person name="Visagie C.M."/>
            <person name="Seifert K.A."/>
        </authorList>
    </citation>
    <scope>NUCLEOTIDE SEQUENCE [LARGE SCALE GENOMIC DNA]</scope>
    <source>
        <strain evidence="1 2">DAOM 242723</strain>
    </source>
</reference>
<sequence length="107" mass="12631">MKTNCFEKQQNALDEVNAYIITYLDTSLRMSVLVQHTPSSRLAYLKQRFGRSYVHEEQVRMKWKVFSAQKHNGDVEKWLFDWNDLREQAINLPAGVCHLKASKIKCR</sequence>
<dbReference type="Proteomes" id="UP000055045">
    <property type="component" value="Unassembled WGS sequence"/>
</dbReference>
<proteinExistence type="predicted"/>
<keyword evidence="2" id="KW-1185">Reference proteome</keyword>
<organism evidence="1 2">
    <name type="scientific">Penicillium freii</name>
    <dbReference type="NCBI Taxonomy" id="48697"/>
    <lineage>
        <taxon>Eukaryota</taxon>
        <taxon>Fungi</taxon>
        <taxon>Dikarya</taxon>
        <taxon>Ascomycota</taxon>
        <taxon>Pezizomycotina</taxon>
        <taxon>Eurotiomycetes</taxon>
        <taxon>Eurotiomycetidae</taxon>
        <taxon>Eurotiales</taxon>
        <taxon>Aspergillaceae</taxon>
        <taxon>Penicillium</taxon>
    </lineage>
</organism>
<gene>
    <name evidence="1" type="ORF">ACN42_g1231</name>
</gene>
<dbReference type="AlphaFoldDB" id="A0A101MSC3"/>
<dbReference type="EMBL" id="LLXE01000019">
    <property type="protein sequence ID" value="KUM65818.1"/>
    <property type="molecule type" value="Genomic_DNA"/>
</dbReference>
<accession>A0A101MSC3</accession>
<evidence type="ECO:0000313" key="2">
    <source>
        <dbReference type="Proteomes" id="UP000055045"/>
    </source>
</evidence>
<evidence type="ECO:0000313" key="1">
    <source>
        <dbReference type="EMBL" id="KUM65818.1"/>
    </source>
</evidence>
<name>A0A101MSC3_PENFR</name>
<protein>
    <submittedName>
        <fullName evidence="1">Uncharacterized protein</fullName>
    </submittedName>
</protein>